<evidence type="ECO:0000313" key="2">
    <source>
        <dbReference type="EMBL" id="SFP86253.1"/>
    </source>
</evidence>
<evidence type="ECO:0008006" key="4">
    <source>
        <dbReference type="Google" id="ProtNLM"/>
    </source>
</evidence>
<dbReference type="RefSeq" id="WP_090656069.1">
    <property type="nucleotide sequence ID" value="NZ_FOXQ01000002.1"/>
</dbReference>
<dbReference type="Proteomes" id="UP000199031">
    <property type="component" value="Unassembled WGS sequence"/>
</dbReference>
<keyword evidence="3" id="KW-1185">Reference proteome</keyword>
<feature type="transmembrane region" description="Helical" evidence="1">
    <location>
        <begin position="83"/>
        <end position="101"/>
    </location>
</feature>
<reference evidence="2 3" key="1">
    <citation type="submission" date="2016-10" db="EMBL/GenBank/DDBJ databases">
        <authorList>
            <person name="de Groot N.N."/>
        </authorList>
    </citation>
    <scope>NUCLEOTIDE SEQUENCE [LARGE SCALE GENOMIC DNA]</scope>
    <source>
        <strain evidence="2 3">DSM 28286</strain>
    </source>
</reference>
<sequence>MATVKLPVAIVITFVWIGFVCAISFMESWIKFRAPNVTLSVGLGIGRIVFKALNRVEILLSVIIFINLLLSGNQLLTLRNLTFFIPLLVVLMQAFWLLPALDARAELRMQNAVLPPSNLHFYYIGTEVLKVACLFIFGTSLFK</sequence>
<dbReference type="OrthoDB" id="1098954at2"/>
<protein>
    <recommendedName>
        <fullName evidence="4">DUF4149 domain-containing protein</fullName>
    </recommendedName>
</protein>
<keyword evidence="1" id="KW-1133">Transmembrane helix</keyword>
<dbReference type="EMBL" id="FOXQ01000002">
    <property type="protein sequence ID" value="SFP86253.1"/>
    <property type="molecule type" value="Genomic_DNA"/>
</dbReference>
<dbReference type="STRING" id="1465490.SAMN05444277_102292"/>
<feature type="transmembrane region" description="Helical" evidence="1">
    <location>
        <begin position="121"/>
        <end position="142"/>
    </location>
</feature>
<feature type="transmembrane region" description="Helical" evidence="1">
    <location>
        <begin position="56"/>
        <end position="76"/>
    </location>
</feature>
<proteinExistence type="predicted"/>
<keyword evidence="1" id="KW-0472">Membrane</keyword>
<evidence type="ECO:0000256" key="1">
    <source>
        <dbReference type="SAM" id="Phobius"/>
    </source>
</evidence>
<gene>
    <name evidence="2" type="ORF">SAMN05444277_102292</name>
</gene>
<feature type="transmembrane region" description="Helical" evidence="1">
    <location>
        <begin position="6"/>
        <end position="25"/>
    </location>
</feature>
<dbReference type="AlphaFoldDB" id="A0A1I5TTA1"/>
<name>A0A1I5TTA1_9BACT</name>
<keyword evidence="1" id="KW-0812">Transmembrane</keyword>
<organism evidence="2 3">
    <name type="scientific">Parafilimonas terrae</name>
    <dbReference type="NCBI Taxonomy" id="1465490"/>
    <lineage>
        <taxon>Bacteria</taxon>
        <taxon>Pseudomonadati</taxon>
        <taxon>Bacteroidota</taxon>
        <taxon>Chitinophagia</taxon>
        <taxon>Chitinophagales</taxon>
        <taxon>Chitinophagaceae</taxon>
        <taxon>Parafilimonas</taxon>
    </lineage>
</organism>
<accession>A0A1I5TTA1</accession>
<evidence type="ECO:0000313" key="3">
    <source>
        <dbReference type="Proteomes" id="UP000199031"/>
    </source>
</evidence>